<comment type="caution">
    <text evidence="2">The sequence shown here is derived from an EMBL/GenBank/DDBJ whole genome shotgun (WGS) entry which is preliminary data.</text>
</comment>
<evidence type="ECO:0000313" key="3">
    <source>
        <dbReference type="Proteomes" id="UP000013165"/>
    </source>
</evidence>
<dbReference type="SUPFAM" id="SSF141673">
    <property type="entry name" value="MOSC N-terminal domain-like"/>
    <property type="match status" value="1"/>
</dbReference>
<dbReference type="InterPro" id="IPR005303">
    <property type="entry name" value="MOCOS_middle"/>
</dbReference>
<feature type="domain" description="MOSC" evidence="1">
    <location>
        <begin position="114"/>
        <end position="261"/>
    </location>
</feature>
<dbReference type="Pfam" id="PF03473">
    <property type="entry name" value="MOSC"/>
    <property type="match status" value="1"/>
</dbReference>
<dbReference type="OrthoDB" id="581532at2"/>
<dbReference type="Pfam" id="PF03476">
    <property type="entry name" value="MOSC_N"/>
    <property type="match status" value="1"/>
</dbReference>
<dbReference type="GO" id="GO:0030151">
    <property type="term" value="F:molybdenum ion binding"/>
    <property type="evidence" value="ECO:0007669"/>
    <property type="project" value="InterPro"/>
</dbReference>
<dbReference type="AlphaFoldDB" id="N6WYE8"/>
<sequence>MKVEQLYYYPVKSLHGVALDAMTLDAFGPAGDRRWMIIDEEGRFVTQREQARLAQVGAALSSSGLEIRIPGSEPEPVFAGDESRRVLIWRDWVEARIAAPGPSEKLSEWLGMPVSLVYMPESTLRPVDNKYVMDERRVSFADGFPFLVTHVASLDALSERIGQPVDMRRFRPNIVVSGGEAFEEDRWATLSQGDLRLRLVKPCTRCVMTTVHPDQGVRSEDLQPLRELGRFRRTDSGVVFGVNAVHDALGEIRVGDRFDVDYLEGQS</sequence>
<dbReference type="EMBL" id="APLQ01000014">
    <property type="protein sequence ID" value="ENO13818.2"/>
    <property type="molecule type" value="Genomic_DNA"/>
</dbReference>
<dbReference type="HOGENOM" id="CLU_028286_0_1_6"/>
<dbReference type="PANTHER" id="PTHR14237:SF19">
    <property type="entry name" value="MITOCHONDRIAL AMIDOXIME REDUCING COMPONENT 1"/>
    <property type="match status" value="1"/>
</dbReference>
<gene>
    <name evidence="2" type="ORF">J057_20520</name>
</gene>
<evidence type="ECO:0000259" key="1">
    <source>
        <dbReference type="PROSITE" id="PS51340"/>
    </source>
</evidence>
<dbReference type="Proteomes" id="UP000013165">
    <property type="component" value="Unassembled WGS sequence"/>
</dbReference>
<dbReference type="SUPFAM" id="SSF50800">
    <property type="entry name" value="PK beta-barrel domain-like"/>
    <property type="match status" value="1"/>
</dbReference>
<dbReference type="InterPro" id="IPR005302">
    <property type="entry name" value="MoCF_Sase_C"/>
</dbReference>
<evidence type="ECO:0000313" key="2">
    <source>
        <dbReference type="EMBL" id="ENO13818.2"/>
    </source>
</evidence>
<proteinExistence type="predicted"/>
<dbReference type="eggNOG" id="COG3217">
    <property type="taxonomic scope" value="Bacteria"/>
</dbReference>
<dbReference type="GO" id="GO:0030170">
    <property type="term" value="F:pyridoxal phosphate binding"/>
    <property type="evidence" value="ECO:0007669"/>
    <property type="project" value="InterPro"/>
</dbReference>
<dbReference type="STRING" id="626887.J057_20520"/>
<dbReference type="GO" id="GO:0003824">
    <property type="term" value="F:catalytic activity"/>
    <property type="evidence" value="ECO:0007669"/>
    <property type="project" value="InterPro"/>
</dbReference>
<keyword evidence="3" id="KW-1185">Reference proteome</keyword>
<protein>
    <submittedName>
        <fullName evidence="2">MOSC domain-containing protein</fullName>
    </submittedName>
</protein>
<name>N6WYE8_9GAMM</name>
<organism evidence="2 3">
    <name type="scientific">Marinobacter nanhaiticus D15-8W</name>
    <dbReference type="NCBI Taxonomy" id="626887"/>
    <lineage>
        <taxon>Bacteria</taxon>
        <taxon>Pseudomonadati</taxon>
        <taxon>Pseudomonadota</taxon>
        <taxon>Gammaproteobacteria</taxon>
        <taxon>Pseudomonadales</taxon>
        <taxon>Marinobacteraceae</taxon>
        <taxon>Marinobacter</taxon>
    </lineage>
</organism>
<dbReference type="InterPro" id="IPR011037">
    <property type="entry name" value="Pyrv_Knase-like_insert_dom_sf"/>
</dbReference>
<accession>N6WYE8</accession>
<dbReference type="PANTHER" id="PTHR14237">
    <property type="entry name" value="MOLYBDOPTERIN COFACTOR SULFURASE MOSC"/>
    <property type="match status" value="1"/>
</dbReference>
<reference evidence="2 3" key="1">
    <citation type="journal article" date="2013" name="Genome Announc.">
        <title>Genome Sequence of the Polycyclic Aromatic Hydrocarbon-Degrading Bacterium Strain Marinobacter nanhaiticus D15-8WT.</title>
        <authorList>
            <person name="Cui Z."/>
            <person name="Gao W."/>
            <person name="Li Q."/>
            <person name="Xu G."/>
            <person name="Zheng L."/>
        </authorList>
    </citation>
    <scope>NUCLEOTIDE SEQUENCE [LARGE SCALE GENOMIC DNA]</scope>
    <source>
        <strain evidence="2 3">D15-8W</strain>
    </source>
</reference>
<dbReference type="PATRIC" id="fig|626887.3.peg.4107"/>
<dbReference type="PROSITE" id="PS51340">
    <property type="entry name" value="MOSC"/>
    <property type="match status" value="1"/>
</dbReference>